<sequence>MARDHLSRLQATMESAAAFADSLVGLPMKEAERLAASDGKYIEIIPASNIVSADLDAKRIRVRLNGDEIVEAKAG</sequence>
<dbReference type="GO" id="GO:0009611">
    <property type="term" value="P:response to wounding"/>
    <property type="evidence" value="ECO:0007669"/>
    <property type="project" value="InterPro"/>
</dbReference>
<name>A0A4Q5IY70_9ACTN</name>
<dbReference type="AlphaFoldDB" id="A0A4Q5IY70"/>
<dbReference type="RefSeq" id="WP_129988862.1">
    <property type="nucleotide sequence ID" value="NZ_SDPU01000034.1"/>
</dbReference>
<dbReference type="InterPro" id="IPR000864">
    <property type="entry name" value="Prot_inh_pot1"/>
</dbReference>
<accession>A0A4Q5IY70</accession>
<comment type="caution">
    <text evidence="1">The sequence shown here is derived from an EMBL/GenBank/DDBJ whole genome shotgun (WGS) entry which is preliminary data.</text>
</comment>
<reference evidence="1 2" key="1">
    <citation type="submission" date="2019-01" db="EMBL/GenBank/DDBJ databases">
        <title>Nocardioides guangzhouensis sp. nov., an actinobacterium isolated from soil.</title>
        <authorList>
            <person name="Fu Y."/>
            <person name="Cai Y."/>
            <person name="Lin Z."/>
            <person name="Chen P."/>
        </authorList>
    </citation>
    <scope>NUCLEOTIDE SEQUENCE [LARGE SCALE GENOMIC DNA]</scope>
    <source>
        <strain evidence="1 2">NBRC 105384</strain>
    </source>
</reference>
<evidence type="ECO:0008006" key="3">
    <source>
        <dbReference type="Google" id="ProtNLM"/>
    </source>
</evidence>
<dbReference type="GO" id="GO:0004867">
    <property type="term" value="F:serine-type endopeptidase inhibitor activity"/>
    <property type="evidence" value="ECO:0007669"/>
    <property type="project" value="InterPro"/>
</dbReference>
<evidence type="ECO:0000313" key="2">
    <source>
        <dbReference type="Proteomes" id="UP000291189"/>
    </source>
</evidence>
<evidence type="ECO:0000313" key="1">
    <source>
        <dbReference type="EMBL" id="RYU09865.1"/>
    </source>
</evidence>
<gene>
    <name evidence="1" type="ORF">ETU37_18665</name>
</gene>
<dbReference type="EMBL" id="SDPU01000034">
    <property type="protein sequence ID" value="RYU09865.1"/>
    <property type="molecule type" value="Genomic_DNA"/>
</dbReference>
<dbReference type="Proteomes" id="UP000291189">
    <property type="component" value="Unassembled WGS sequence"/>
</dbReference>
<protein>
    <recommendedName>
        <fullName evidence="3">Peptidase inhibitor I78 family protein</fullName>
    </recommendedName>
</protein>
<dbReference type="Pfam" id="PF00280">
    <property type="entry name" value="potato_inhibit"/>
    <property type="match status" value="1"/>
</dbReference>
<proteinExistence type="predicted"/>
<organism evidence="1 2">
    <name type="scientific">Nocardioides iriomotensis</name>
    <dbReference type="NCBI Taxonomy" id="715784"/>
    <lineage>
        <taxon>Bacteria</taxon>
        <taxon>Bacillati</taxon>
        <taxon>Actinomycetota</taxon>
        <taxon>Actinomycetes</taxon>
        <taxon>Propionibacteriales</taxon>
        <taxon>Nocardioidaceae</taxon>
        <taxon>Nocardioides</taxon>
    </lineage>
</organism>
<keyword evidence="2" id="KW-1185">Reference proteome</keyword>